<accession>A0A327S645</accession>
<gene>
    <name evidence="2" type="ORF">LX77_02022</name>
</gene>
<dbReference type="AlphaFoldDB" id="A0A327S645"/>
<dbReference type="EMBL" id="QLLQ01000006">
    <property type="protein sequence ID" value="RAJ24469.1"/>
    <property type="molecule type" value="Genomic_DNA"/>
</dbReference>
<keyword evidence="1" id="KW-1133">Transmembrane helix</keyword>
<feature type="transmembrane region" description="Helical" evidence="1">
    <location>
        <begin position="6"/>
        <end position="22"/>
    </location>
</feature>
<evidence type="ECO:0000313" key="3">
    <source>
        <dbReference type="Proteomes" id="UP000248987"/>
    </source>
</evidence>
<keyword evidence="3" id="KW-1185">Reference proteome</keyword>
<protein>
    <recommendedName>
        <fullName evidence="4">Attachment p12 family protein</fullName>
    </recommendedName>
</protein>
<evidence type="ECO:0008006" key="4">
    <source>
        <dbReference type="Google" id="ProtNLM"/>
    </source>
</evidence>
<keyword evidence="1" id="KW-0812">Transmembrane</keyword>
<evidence type="ECO:0000256" key="1">
    <source>
        <dbReference type="SAM" id="Phobius"/>
    </source>
</evidence>
<keyword evidence="1" id="KW-0472">Membrane</keyword>
<evidence type="ECO:0000313" key="2">
    <source>
        <dbReference type="EMBL" id="RAJ24469.1"/>
    </source>
</evidence>
<dbReference type="Proteomes" id="UP000248987">
    <property type="component" value="Unassembled WGS sequence"/>
</dbReference>
<sequence>MNEIIQTILVFIALGLAVSFMIKKFSWKKPKTKKAFSDAHDCDKCH</sequence>
<proteinExistence type="predicted"/>
<organism evidence="2 3">
    <name type="scientific">Gelidibacter algens</name>
    <dbReference type="NCBI Taxonomy" id="49280"/>
    <lineage>
        <taxon>Bacteria</taxon>
        <taxon>Pseudomonadati</taxon>
        <taxon>Bacteroidota</taxon>
        <taxon>Flavobacteriia</taxon>
        <taxon>Flavobacteriales</taxon>
        <taxon>Flavobacteriaceae</taxon>
        <taxon>Gelidibacter</taxon>
    </lineage>
</organism>
<name>A0A327S645_9FLAO</name>
<comment type="caution">
    <text evidence="2">The sequence shown here is derived from an EMBL/GenBank/DDBJ whole genome shotgun (WGS) entry which is preliminary data.</text>
</comment>
<reference evidence="2 3" key="1">
    <citation type="submission" date="2018-06" db="EMBL/GenBank/DDBJ databases">
        <title>Genomic Encyclopedia of Archaeal and Bacterial Type Strains, Phase II (KMG-II): from individual species to whole genera.</title>
        <authorList>
            <person name="Goeker M."/>
        </authorList>
    </citation>
    <scope>NUCLEOTIDE SEQUENCE [LARGE SCALE GENOMIC DNA]</scope>
    <source>
        <strain evidence="2 3">DSM 12408</strain>
    </source>
</reference>